<sequence>MKSSHSSFDTQAQNYDLRVGLSENCCQAIAQTVLTLSQAQPSDLLVEIGAGTGMIGQWFVKSFVNYLGFDLSQEMLNIFRERLEKNNSHWTLLKSDGNDIWPVDDHSAKVIFSSRSIHLLDSEEHIINETFRIAHPQGCIFLVGNIKRDSDSIKAKMKQQMHQELALQGLAKYPKEKKLQRLTQLYRERGAKPIEPIEVYCWTVTNTPEQSLQSWQDKPGLGGIDIPPTTKQEILYKLQTWADDSLGGLTQTLESQETYVLQGFWLPPTE</sequence>
<dbReference type="InterPro" id="IPR051052">
    <property type="entry name" value="Diverse_substrate_MTase"/>
</dbReference>
<dbReference type="InterPro" id="IPR029063">
    <property type="entry name" value="SAM-dependent_MTases_sf"/>
</dbReference>
<evidence type="ECO:0000256" key="1">
    <source>
        <dbReference type="ARBA" id="ARBA00008361"/>
    </source>
</evidence>
<dbReference type="PANTHER" id="PTHR44942:SF4">
    <property type="entry name" value="METHYLTRANSFERASE TYPE 11 DOMAIN-CONTAINING PROTEIN"/>
    <property type="match status" value="1"/>
</dbReference>
<dbReference type="InterPro" id="IPR013216">
    <property type="entry name" value="Methyltransf_11"/>
</dbReference>
<evidence type="ECO:0000313" key="5">
    <source>
        <dbReference type="EMBL" id="GBF80627.1"/>
    </source>
</evidence>
<name>A0A401IH57_APHSA</name>
<accession>A0A401IH57</accession>
<dbReference type="CDD" id="cd02440">
    <property type="entry name" value="AdoMet_MTases"/>
    <property type="match status" value="1"/>
</dbReference>
<dbReference type="RefSeq" id="WP_124972310.1">
    <property type="nucleotide sequence ID" value="NZ_BDQK01000009.1"/>
</dbReference>
<keyword evidence="6" id="KW-1185">Reference proteome</keyword>
<comment type="caution">
    <text evidence="5">The sequence shown here is derived from an EMBL/GenBank/DDBJ whole genome shotgun (WGS) entry which is preliminary data.</text>
</comment>
<dbReference type="EMBL" id="BDQK01000009">
    <property type="protein sequence ID" value="GBF80627.1"/>
    <property type="molecule type" value="Genomic_DNA"/>
</dbReference>
<dbReference type="Proteomes" id="UP000287247">
    <property type="component" value="Unassembled WGS sequence"/>
</dbReference>
<reference evidence="6" key="1">
    <citation type="submission" date="2017-05" db="EMBL/GenBank/DDBJ databases">
        <title>Physiological properties and genetic analysis related to exopolysaccharide production of fresh-water unicellular cyanobacterium Aphanothece sacrum, Suizenji Nori, that has been cultured as a food source in Japan.</title>
        <authorList>
            <person name="Kanesaki Y."/>
            <person name="Yoshikawa S."/>
            <person name="Ohki K."/>
        </authorList>
    </citation>
    <scope>NUCLEOTIDE SEQUENCE [LARGE SCALE GENOMIC DNA]</scope>
    <source>
        <strain evidence="6">FPU1</strain>
    </source>
</reference>
<evidence type="ECO:0000256" key="3">
    <source>
        <dbReference type="ARBA" id="ARBA00022679"/>
    </source>
</evidence>
<dbReference type="PANTHER" id="PTHR44942">
    <property type="entry name" value="METHYLTRANSF_11 DOMAIN-CONTAINING PROTEIN"/>
    <property type="match status" value="1"/>
</dbReference>
<proteinExistence type="inferred from homology"/>
<organism evidence="5 6">
    <name type="scientific">Aphanothece sacrum FPU1</name>
    <dbReference type="NCBI Taxonomy" id="1920663"/>
    <lineage>
        <taxon>Bacteria</taxon>
        <taxon>Bacillati</taxon>
        <taxon>Cyanobacteriota</taxon>
        <taxon>Cyanophyceae</taxon>
        <taxon>Oscillatoriophycideae</taxon>
        <taxon>Chroococcales</taxon>
        <taxon>Aphanothecaceae</taxon>
        <taxon>Aphanothece</taxon>
    </lineage>
</organism>
<keyword evidence="3 5" id="KW-0808">Transferase</keyword>
<comment type="similarity">
    <text evidence="1">Belongs to the methyltransferase superfamily.</text>
</comment>
<protein>
    <submittedName>
        <fullName evidence="5">Type 11 methyltransferase</fullName>
    </submittedName>
</protein>
<feature type="domain" description="Methyltransferase type 11" evidence="4">
    <location>
        <begin position="46"/>
        <end position="141"/>
    </location>
</feature>
<gene>
    <name evidence="5" type="ORF">AsFPU1_2031</name>
</gene>
<dbReference type="SUPFAM" id="SSF53335">
    <property type="entry name" value="S-adenosyl-L-methionine-dependent methyltransferases"/>
    <property type="match status" value="1"/>
</dbReference>
<dbReference type="GO" id="GO:0008757">
    <property type="term" value="F:S-adenosylmethionine-dependent methyltransferase activity"/>
    <property type="evidence" value="ECO:0007669"/>
    <property type="project" value="InterPro"/>
</dbReference>
<dbReference type="GO" id="GO:0032259">
    <property type="term" value="P:methylation"/>
    <property type="evidence" value="ECO:0007669"/>
    <property type="project" value="UniProtKB-KW"/>
</dbReference>
<evidence type="ECO:0000259" key="4">
    <source>
        <dbReference type="Pfam" id="PF08241"/>
    </source>
</evidence>
<dbReference type="Pfam" id="PF08241">
    <property type="entry name" value="Methyltransf_11"/>
    <property type="match status" value="1"/>
</dbReference>
<dbReference type="Gene3D" id="1.10.8.900">
    <property type="match status" value="1"/>
</dbReference>
<dbReference type="Gene3D" id="3.40.50.150">
    <property type="entry name" value="Vaccinia Virus protein VP39"/>
    <property type="match status" value="1"/>
</dbReference>
<dbReference type="OrthoDB" id="527546at2"/>
<evidence type="ECO:0000256" key="2">
    <source>
        <dbReference type="ARBA" id="ARBA00022603"/>
    </source>
</evidence>
<evidence type="ECO:0000313" key="6">
    <source>
        <dbReference type="Proteomes" id="UP000287247"/>
    </source>
</evidence>
<keyword evidence="2 5" id="KW-0489">Methyltransferase</keyword>
<dbReference type="AlphaFoldDB" id="A0A401IH57"/>